<gene>
    <name evidence="2" type="ORF">OWR29_47920</name>
</gene>
<dbReference type="InterPro" id="IPR024344">
    <property type="entry name" value="MDMPI_metal-binding"/>
</dbReference>
<reference evidence="2" key="1">
    <citation type="submission" date="2022-11" db="EMBL/GenBank/DDBJ databases">
        <authorList>
            <person name="Somphong A."/>
            <person name="Phongsopitanun W."/>
        </authorList>
    </citation>
    <scope>NUCLEOTIDE SEQUENCE</scope>
    <source>
        <strain evidence="2">Pm04-4</strain>
    </source>
</reference>
<evidence type="ECO:0000259" key="1">
    <source>
        <dbReference type="Pfam" id="PF11716"/>
    </source>
</evidence>
<protein>
    <submittedName>
        <fullName evidence="2">Maleylpyruvate isomerase family mycothiol-dependent enzyme</fullName>
    </submittedName>
</protein>
<dbReference type="SUPFAM" id="SSF109854">
    <property type="entry name" value="DinB/YfiT-like putative metalloenzymes"/>
    <property type="match status" value="1"/>
</dbReference>
<name>A0ABT4BGY5_9ACTN</name>
<feature type="domain" description="Mycothiol-dependent maleylpyruvate isomerase metal-binding" evidence="1">
    <location>
        <begin position="9"/>
        <end position="106"/>
    </location>
</feature>
<dbReference type="GO" id="GO:0016853">
    <property type="term" value="F:isomerase activity"/>
    <property type="evidence" value="ECO:0007669"/>
    <property type="project" value="UniProtKB-KW"/>
</dbReference>
<dbReference type="InterPro" id="IPR017517">
    <property type="entry name" value="Maleyloyr_isom"/>
</dbReference>
<dbReference type="Pfam" id="PF11716">
    <property type="entry name" value="MDMPI_N"/>
    <property type="match status" value="1"/>
</dbReference>
<dbReference type="Proteomes" id="UP001151002">
    <property type="component" value="Unassembled WGS sequence"/>
</dbReference>
<dbReference type="InterPro" id="IPR034660">
    <property type="entry name" value="DinB/YfiT-like"/>
</dbReference>
<evidence type="ECO:0000313" key="2">
    <source>
        <dbReference type="EMBL" id="MCY1145774.1"/>
    </source>
</evidence>
<accession>A0ABT4BGY5</accession>
<dbReference type="Gene3D" id="1.20.120.450">
    <property type="entry name" value="dinb family like domain"/>
    <property type="match status" value="1"/>
</dbReference>
<dbReference type="NCBIfam" id="TIGR03083">
    <property type="entry name" value="maleylpyruvate isomerase family mycothiol-dependent enzyme"/>
    <property type="match status" value="1"/>
</dbReference>
<dbReference type="RefSeq" id="WP_267570390.1">
    <property type="nucleotide sequence ID" value="NZ_JAPNTZ010000034.1"/>
</dbReference>
<comment type="caution">
    <text evidence="2">The sequence shown here is derived from an EMBL/GenBank/DDBJ whole genome shotgun (WGS) entry which is preliminary data.</text>
</comment>
<organism evidence="2 3">
    <name type="scientific">Paractinoplanes pyxinae</name>
    <dbReference type="NCBI Taxonomy" id="2997416"/>
    <lineage>
        <taxon>Bacteria</taxon>
        <taxon>Bacillati</taxon>
        <taxon>Actinomycetota</taxon>
        <taxon>Actinomycetes</taxon>
        <taxon>Micromonosporales</taxon>
        <taxon>Micromonosporaceae</taxon>
        <taxon>Paractinoplanes</taxon>
    </lineage>
</organism>
<dbReference type="EMBL" id="JAPNTZ010000034">
    <property type="protein sequence ID" value="MCY1145774.1"/>
    <property type="molecule type" value="Genomic_DNA"/>
</dbReference>
<keyword evidence="2" id="KW-0413">Isomerase</keyword>
<proteinExistence type="predicted"/>
<evidence type="ECO:0000313" key="3">
    <source>
        <dbReference type="Proteomes" id="UP001151002"/>
    </source>
</evidence>
<keyword evidence="3" id="KW-1185">Reference proteome</keyword>
<sequence>MTDLWPAIHAERAALAADLETLTDDQWRHQSLCGEWTVEEVVAHLTAGASIGPLRWIRSIVAARFDADLHNRRRLAEHRGATPAETLDRFRAIVNGTTAASKHMPAWLGEVVVHGADIRRPLGLPDVARFFVARNFTVNSRKAARGLRLAATDGPFASGDGALVSGPTLAIVMALAGRHAYLKDLTGPGVNLLQARVE</sequence>